<organism evidence="1 2">
    <name type="scientific">Pleurodeles waltl</name>
    <name type="common">Iberian ribbed newt</name>
    <dbReference type="NCBI Taxonomy" id="8319"/>
    <lineage>
        <taxon>Eukaryota</taxon>
        <taxon>Metazoa</taxon>
        <taxon>Chordata</taxon>
        <taxon>Craniata</taxon>
        <taxon>Vertebrata</taxon>
        <taxon>Euteleostomi</taxon>
        <taxon>Amphibia</taxon>
        <taxon>Batrachia</taxon>
        <taxon>Caudata</taxon>
        <taxon>Salamandroidea</taxon>
        <taxon>Salamandridae</taxon>
        <taxon>Pleurodelinae</taxon>
        <taxon>Pleurodeles</taxon>
    </lineage>
</organism>
<dbReference type="EMBL" id="JANPWB010000009">
    <property type="protein sequence ID" value="KAJ1152216.1"/>
    <property type="molecule type" value="Genomic_DNA"/>
</dbReference>
<gene>
    <name evidence="1" type="ORF">NDU88_004993</name>
</gene>
<protein>
    <submittedName>
        <fullName evidence="1">Uncharacterized protein</fullName>
    </submittedName>
</protein>
<dbReference type="Proteomes" id="UP001066276">
    <property type="component" value="Chromosome 5"/>
</dbReference>
<accession>A0AAV7RKR2</accession>
<dbReference type="AlphaFoldDB" id="A0AAV7RKR2"/>
<name>A0AAV7RKR2_PLEWA</name>
<keyword evidence="2" id="KW-1185">Reference proteome</keyword>
<proteinExistence type="predicted"/>
<evidence type="ECO:0000313" key="1">
    <source>
        <dbReference type="EMBL" id="KAJ1152216.1"/>
    </source>
</evidence>
<evidence type="ECO:0000313" key="2">
    <source>
        <dbReference type="Proteomes" id="UP001066276"/>
    </source>
</evidence>
<sequence length="236" mass="26681">MDCTPYLRELYAFARDVELRRQTSIIWTRVLSGAPWSCGGAGRGAEPDRVTGGAWGARGRCWLPGREPAPRKAERGTDNWTQVQLRRWQGAARRAELGSTLRATEIVKVDNSTVFAALREEIAALKQDIAVKVKDITRDLGDLGQRVHILEEVSNSSEEELDYHHHELLKLRGKIVELDYQMEDVKTDPDSPIANKEVPLQAHSGKLKDYVTHLLQHMAPDLTDQDIVQDRTHRES</sequence>
<comment type="caution">
    <text evidence="1">The sequence shown here is derived from an EMBL/GenBank/DDBJ whole genome shotgun (WGS) entry which is preliminary data.</text>
</comment>
<reference evidence="1" key="1">
    <citation type="journal article" date="2022" name="bioRxiv">
        <title>Sequencing and chromosome-scale assembly of the giantPleurodeles waltlgenome.</title>
        <authorList>
            <person name="Brown T."/>
            <person name="Elewa A."/>
            <person name="Iarovenko S."/>
            <person name="Subramanian E."/>
            <person name="Araus A.J."/>
            <person name="Petzold A."/>
            <person name="Susuki M."/>
            <person name="Suzuki K.-i.T."/>
            <person name="Hayashi T."/>
            <person name="Toyoda A."/>
            <person name="Oliveira C."/>
            <person name="Osipova E."/>
            <person name="Leigh N.D."/>
            <person name="Simon A."/>
            <person name="Yun M.H."/>
        </authorList>
    </citation>
    <scope>NUCLEOTIDE SEQUENCE</scope>
    <source>
        <strain evidence="1">20211129_DDA</strain>
        <tissue evidence="1">Liver</tissue>
    </source>
</reference>